<sequence>MTKKHSTLLILLVIHLFLFSCKEEKTDYSVQFDQKNIVNDHFEGFGVQWSTYIHADAPRDPWGYLMKDPKRWQFLFQKLDYMQPSIIRILDNSQDRYFRRLDNNGIPVLSFDRHEMHALYRVLDYCQRENITVILGEWNPSWQFNQNNYDQWVEMIGQFLHHLIKKKKYTCIKYYTIVDAPNTFKAKTQGDWEHWKEIIEMLHQQLNKKELNQYVKIMGPSSDPQWSMPNKDTEGKEWLGKTQKELHEKIGAYDIHAILTEQSILNDRVDSALNISSESIQQLAHPLFITEYALQQSDSVIHDGRTSRNSQSAVYTTKYAINTTVGSIQLLNDGADAIVAWNLDDAMFTEASDGNKSQLIRWGMFNSLGDTLYQDSTELNNRPWYYTWSWMSKYIPKGSRIIKMDNKNHHNFYAVGAITLNNEYVTLMVNLAETSKAISVEFQDDISELDFYCFEMNAHQVFDQHSVILSRNTDIKVMNHRNLYVKMSPFEVKLITTEQK</sequence>
<organism evidence="1 2">
    <name type="scientific">Flammeovirga agarivorans</name>
    <dbReference type="NCBI Taxonomy" id="2726742"/>
    <lineage>
        <taxon>Bacteria</taxon>
        <taxon>Pseudomonadati</taxon>
        <taxon>Bacteroidota</taxon>
        <taxon>Cytophagia</taxon>
        <taxon>Cytophagales</taxon>
        <taxon>Flammeovirgaceae</taxon>
        <taxon>Flammeovirga</taxon>
    </lineage>
</organism>
<reference evidence="1 2" key="1">
    <citation type="submission" date="2020-04" db="EMBL/GenBank/DDBJ databases">
        <title>Flammeovirga sp. SR4, a novel species isolated from seawater.</title>
        <authorList>
            <person name="Wang X."/>
        </authorList>
    </citation>
    <scope>NUCLEOTIDE SEQUENCE [LARGE SCALE GENOMIC DNA]</scope>
    <source>
        <strain evidence="1 2">SR4</strain>
    </source>
</reference>
<dbReference type="AlphaFoldDB" id="A0A7X8SR78"/>
<accession>A0A7X8SR78</accession>
<dbReference type="Gene3D" id="3.20.20.80">
    <property type="entry name" value="Glycosidases"/>
    <property type="match status" value="1"/>
</dbReference>
<dbReference type="SUPFAM" id="SSF51445">
    <property type="entry name" value="(Trans)glycosidases"/>
    <property type="match status" value="1"/>
</dbReference>
<dbReference type="PROSITE" id="PS51257">
    <property type="entry name" value="PROKAR_LIPOPROTEIN"/>
    <property type="match status" value="1"/>
</dbReference>
<dbReference type="InterPro" id="IPR017853">
    <property type="entry name" value="GH"/>
</dbReference>
<dbReference type="EMBL" id="JABAIL010000015">
    <property type="protein sequence ID" value="NLR94777.1"/>
    <property type="molecule type" value="Genomic_DNA"/>
</dbReference>
<name>A0A7X8SR78_9BACT</name>
<proteinExistence type="predicted"/>
<dbReference type="Proteomes" id="UP000585050">
    <property type="component" value="Unassembled WGS sequence"/>
</dbReference>
<dbReference type="RefSeq" id="WP_168885487.1">
    <property type="nucleotide sequence ID" value="NZ_JABAIL010000015.1"/>
</dbReference>
<protein>
    <submittedName>
        <fullName evidence="1">Uncharacterized protein</fullName>
    </submittedName>
</protein>
<keyword evidence="2" id="KW-1185">Reference proteome</keyword>
<gene>
    <name evidence="1" type="ORF">HGP29_26465</name>
</gene>
<comment type="caution">
    <text evidence="1">The sequence shown here is derived from an EMBL/GenBank/DDBJ whole genome shotgun (WGS) entry which is preliminary data.</text>
</comment>
<evidence type="ECO:0000313" key="1">
    <source>
        <dbReference type="EMBL" id="NLR94777.1"/>
    </source>
</evidence>
<evidence type="ECO:0000313" key="2">
    <source>
        <dbReference type="Proteomes" id="UP000585050"/>
    </source>
</evidence>